<feature type="region of interest" description="Disordered" evidence="1">
    <location>
        <begin position="1"/>
        <end position="38"/>
    </location>
</feature>
<organism evidence="2 3">
    <name type="scientific">Portunus trituberculatus</name>
    <name type="common">Swimming crab</name>
    <name type="synonym">Neptunus trituberculatus</name>
    <dbReference type="NCBI Taxonomy" id="210409"/>
    <lineage>
        <taxon>Eukaryota</taxon>
        <taxon>Metazoa</taxon>
        <taxon>Ecdysozoa</taxon>
        <taxon>Arthropoda</taxon>
        <taxon>Crustacea</taxon>
        <taxon>Multicrustacea</taxon>
        <taxon>Malacostraca</taxon>
        <taxon>Eumalacostraca</taxon>
        <taxon>Eucarida</taxon>
        <taxon>Decapoda</taxon>
        <taxon>Pleocyemata</taxon>
        <taxon>Brachyura</taxon>
        <taxon>Eubrachyura</taxon>
        <taxon>Portunoidea</taxon>
        <taxon>Portunidae</taxon>
        <taxon>Portuninae</taxon>
        <taxon>Portunus</taxon>
    </lineage>
</organism>
<gene>
    <name evidence="2" type="ORF">E2C01_057348</name>
</gene>
<dbReference type="AlphaFoldDB" id="A0A5B7GZS3"/>
<reference evidence="2 3" key="1">
    <citation type="submission" date="2019-05" db="EMBL/GenBank/DDBJ databases">
        <title>Another draft genome of Portunus trituberculatus and its Hox gene families provides insights of decapod evolution.</title>
        <authorList>
            <person name="Jeong J.-H."/>
            <person name="Song I."/>
            <person name="Kim S."/>
            <person name="Choi T."/>
            <person name="Kim D."/>
            <person name="Ryu S."/>
            <person name="Kim W."/>
        </authorList>
    </citation>
    <scope>NUCLEOTIDE SEQUENCE [LARGE SCALE GENOMIC DNA]</scope>
    <source>
        <tissue evidence="2">Muscle</tissue>
    </source>
</reference>
<comment type="caution">
    <text evidence="2">The sequence shown here is derived from an EMBL/GenBank/DDBJ whole genome shotgun (WGS) entry which is preliminary data.</text>
</comment>
<sequence>MGLGRIRQDWNRSSSSEAPRPAVLAGPEHRPAQNVDSRLSARRDTRLLTSLLSEACHCRRTRAVWLASHTGRQTALFLKALIKTTQRLFPRG</sequence>
<evidence type="ECO:0000256" key="1">
    <source>
        <dbReference type="SAM" id="MobiDB-lite"/>
    </source>
</evidence>
<evidence type="ECO:0000313" key="2">
    <source>
        <dbReference type="EMBL" id="MPC63253.1"/>
    </source>
</evidence>
<dbReference type="Proteomes" id="UP000324222">
    <property type="component" value="Unassembled WGS sequence"/>
</dbReference>
<evidence type="ECO:0000313" key="3">
    <source>
        <dbReference type="Proteomes" id="UP000324222"/>
    </source>
</evidence>
<protein>
    <submittedName>
        <fullName evidence="2">Uncharacterized protein</fullName>
    </submittedName>
</protein>
<name>A0A5B7GZS3_PORTR</name>
<dbReference type="EMBL" id="VSRR010020575">
    <property type="protein sequence ID" value="MPC63253.1"/>
    <property type="molecule type" value="Genomic_DNA"/>
</dbReference>
<feature type="compositionally biased region" description="Basic and acidic residues" evidence="1">
    <location>
        <begin position="1"/>
        <end position="10"/>
    </location>
</feature>
<proteinExistence type="predicted"/>
<accession>A0A5B7GZS3</accession>
<keyword evidence="3" id="KW-1185">Reference proteome</keyword>